<evidence type="ECO:0000313" key="5">
    <source>
        <dbReference type="Proteomes" id="UP001372834"/>
    </source>
</evidence>
<dbReference type="Proteomes" id="UP001359485">
    <property type="component" value="Unassembled WGS sequence"/>
</dbReference>
<feature type="region of interest" description="Disordered" evidence="1">
    <location>
        <begin position="208"/>
        <end position="227"/>
    </location>
</feature>
<dbReference type="InterPro" id="IPR022179">
    <property type="entry name" value="CFAP276"/>
</dbReference>
<keyword evidence="4" id="KW-1185">Reference proteome</keyword>
<protein>
    <submittedName>
        <fullName evidence="3">Uncharacterized protein</fullName>
    </submittedName>
</protein>
<gene>
    <name evidence="3" type="ORF">RUM43_002438</name>
    <name evidence="2" type="ORF">RUM44_010180</name>
</gene>
<evidence type="ECO:0000313" key="3">
    <source>
        <dbReference type="EMBL" id="KAK6628623.1"/>
    </source>
</evidence>
<name>A0AAN8PZI9_POLSC</name>
<evidence type="ECO:0000313" key="2">
    <source>
        <dbReference type="EMBL" id="KAK6627701.1"/>
    </source>
</evidence>
<dbReference type="EMBL" id="JAWJWF010000045">
    <property type="protein sequence ID" value="KAK6627701.1"/>
    <property type="molecule type" value="Genomic_DNA"/>
</dbReference>
<reference evidence="3 5" key="1">
    <citation type="submission" date="2023-10" db="EMBL/GenBank/DDBJ databases">
        <title>Genomes of two closely related lineages of the louse Polyplax serrata with different host specificities.</title>
        <authorList>
            <person name="Martinu J."/>
            <person name="Tarabai H."/>
            <person name="Stefka J."/>
            <person name="Hypsa V."/>
        </authorList>
    </citation>
    <scope>NUCLEOTIDE SEQUENCE [LARGE SCALE GENOMIC DNA]</scope>
    <source>
        <strain evidence="2">98ZLc_SE</strain>
        <strain evidence="3">HR10_N</strain>
    </source>
</reference>
<sequence>MVRYATKFGVETPYSIPNKGPTPKIDIEEGLPPGGLDIAWVEDGRKHLYHWSRGLKWYDRLHAHATLNSARKNVKCKRPFAPKDSLDLALSASYCPTEGVFFEKTDPCLQKETAFGEDMNIDIYNKLLSKHTDYHPVGTVETRCPNLRLPIWKPEEKMEPPAWRVLRNRIVIYPDRSVPRDYPIKYSSGGVERRENIYNVKLGIAADHSPQTNPGYSRTPSGAFYSI</sequence>
<dbReference type="Pfam" id="PF12494">
    <property type="entry name" value="DUF3695"/>
    <property type="match status" value="1"/>
</dbReference>
<proteinExistence type="predicted"/>
<evidence type="ECO:0000313" key="4">
    <source>
        <dbReference type="Proteomes" id="UP001359485"/>
    </source>
</evidence>
<feature type="compositionally biased region" description="Polar residues" evidence="1">
    <location>
        <begin position="209"/>
        <end position="220"/>
    </location>
</feature>
<evidence type="ECO:0000256" key="1">
    <source>
        <dbReference type="SAM" id="MobiDB-lite"/>
    </source>
</evidence>
<dbReference type="EMBL" id="JAWJWE010000036">
    <property type="protein sequence ID" value="KAK6628623.1"/>
    <property type="molecule type" value="Genomic_DNA"/>
</dbReference>
<dbReference type="Proteomes" id="UP001372834">
    <property type="component" value="Unassembled WGS sequence"/>
</dbReference>
<organism evidence="3 5">
    <name type="scientific">Polyplax serrata</name>
    <name type="common">Common mouse louse</name>
    <dbReference type="NCBI Taxonomy" id="468196"/>
    <lineage>
        <taxon>Eukaryota</taxon>
        <taxon>Metazoa</taxon>
        <taxon>Ecdysozoa</taxon>
        <taxon>Arthropoda</taxon>
        <taxon>Hexapoda</taxon>
        <taxon>Insecta</taxon>
        <taxon>Pterygota</taxon>
        <taxon>Neoptera</taxon>
        <taxon>Paraneoptera</taxon>
        <taxon>Psocodea</taxon>
        <taxon>Troctomorpha</taxon>
        <taxon>Phthiraptera</taxon>
        <taxon>Anoplura</taxon>
        <taxon>Polyplacidae</taxon>
        <taxon>Polyplax</taxon>
    </lineage>
</organism>
<dbReference type="AlphaFoldDB" id="A0AAN8PZI9"/>
<accession>A0AAN8PZI9</accession>
<comment type="caution">
    <text evidence="3">The sequence shown here is derived from an EMBL/GenBank/DDBJ whole genome shotgun (WGS) entry which is preliminary data.</text>
</comment>